<dbReference type="Proteomes" id="UP000186922">
    <property type="component" value="Unassembled WGS sequence"/>
</dbReference>
<evidence type="ECO:0000256" key="6">
    <source>
        <dbReference type="ARBA" id="ARBA00022737"/>
    </source>
</evidence>
<feature type="region of interest" description="Disordered" evidence="12">
    <location>
        <begin position="753"/>
        <end position="804"/>
    </location>
</feature>
<dbReference type="GO" id="GO:0010960">
    <property type="term" value="P:magnesium ion homeostasis"/>
    <property type="evidence" value="ECO:0007669"/>
    <property type="project" value="InterPro"/>
</dbReference>
<evidence type="ECO:0000256" key="8">
    <source>
        <dbReference type="ARBA" id="ARBA00023065"/>
    </source>
</evidence>
<evidence type="ECO:0000256" key="4">
    <source>
        <dbReference type="ARBA" id="ARBA00022475"/>
    </source>
</evidence>
<feature type="transmembrane region" description="Helical" evidence="13">
    <location>
        <begin position="227"/>
        <end position="248"/>
    </location>
</feature>
<dbReference type="InterPro" id="IPR044751">
    <property type="entry name" value="Ion_transp-like_CBS"/>
</dbReference>
<keyword evidence="5 11" id="KW-0812">Transmembrane</keyword>
<dbReference type="InterPro" id="IPR046342">
    <property type="entry name" value="CBS_dom_sf"/>
</dbReference>
<evidence type="ECO:0000256" key="9">
    <source>
        <dbReference type="ARBA" id="ARBA00023122"/>
    </source>
</evidence>
<evidence type="ECO:0000256" key="3">
    <source>
        <dbReference type="ARBA" id="ARBA00022448"/>
    </source>
</evidence>
<feature type="transmembrane region" description="Helical" evidence="13">
    <location>
        <begin position="288"/>
        <end position="306"/>
    </location>
</feature>
<evidence type="ECO:0000313" key="16">
    <source>
        <dbReference type="EMBL" id="GAV01715.1"/>
    </source>
</evidence>
<protein>
    <recommendedName>
        <fullName evidence="15">CNNM transmembrane domain-containing protein</fullName>
    </recommendedName>
</protein>
<keyword evidence="4" id="KW-1003">Cell membrane</keyword>
<dbReference type="PANTHER" id="PTHR12064:SF94">
    <property type="entry name" value="UNEXTENDED PROTEIN"/>
    <property type="match status" value="1"/>
</dbReference>
<keyword evidence="3" id="KW-0813">Transport</keyword>
<keyword evidence="17" id="KW-1185">Reference proteome</keyword>
<dbReference type="STRING" id="947166.A0A1D1VJA9"/>
<gene>
    <name evidence="16" type="primary">RvY_12378-1</name>
    <name evidence="16" type="synonym">RvY_12378.1</name>
    <name evidence="16" type="ORF">RvY_12378</name>
</gene>
<dbReference type="SUPFAM" id="SSF51206">
    <property type="entry name" value="cAMP-binding domain-like"/>
    <property type="match status" value="1"/>
</dbReference>
<keyword evidence="7 11" id="KW-1133">Transmembrane helix</keyword>
<reference evidence="16 17" key="1">
    <citation type="journal article" date="2016" name="Nat. Commun.">
        <title>Extremotolerant tardigrade genome and improved radiotolerance of human cultured cells by tardigrade-unique protein.</title>
        <authorList>
            <person name="Hashimoto T."/>
            <person name="Horikawa D.D."/>
            <person name="Saito Y."/>
            <person name="Kuwahara H."/>
            <person name="Kozuka-Hata H."/>
            <person name="Shin-I T."/>
            <person name="Minakuchi Y."/>
            <person name="Ohishi K."/>
            <person name="Motoyama A."/>
            <person name="Aizu T."/>
            <person name="Enomoto A."/>
            <person name="Kondo K."/>
            <person name="Tanaka S."/>
            <person name="Hara Y."/>
            <person name="Koshikawa S."/>
            <person name="Sagara H."/>
            <person name="Miura T."/>
            <person name="Yokobori S."/>
            <person name="Miyagawa K."/>
            <person name="Suzuki Y."/>
            <person name="Kubo T."/>
            <person name="Oyama M."/>
            <person name="Kohara Y."/>
            <person name="Fujiyama A."/>
            <person name="Arakawa K."/>
            <person name="Katayama T."/>
            <person name="Toyoda A."/>
            <person name="Kunieda T."/>
        </authorList>
    </citation>
    <scope>NUCLEOTIDE SEQUENCE [LARGE SCALE GENOMIC DNA]</scope>
    <source>
        <strain evidence="16 17">YOKOZUNA-1</strain>
    </source>
</reference>
<comment type="caution">
    <text evidence="16">The sequence shown here is derived from an EMBL/GenBank/DDBJ whole genome shotgun (WGS) entry which is preliminary data.</text>
</comment>
<dbReference type="Pfam" id="PF25562">
    <property type="entry name" value="CNBH_CNNM2_C"/>
    <property type="match status" value="1"/>
</dbReference>
<evidence type="ECO:0000259" key="15">
    <source>
        <dbReference type="PROSITE" id="PS51846"/>
    </source>
</evidence>
<dbReference type="FunFam" id="3.10.580.10:FF:000001">
    <property type="entry name" value="Putative metal transporter CNNM3 isoform 2"/>
    <property type="match status" value="1"/>
</dbReference>
<evidence type="ECO:0000256" key="12">
    <source>
        <dbReference type="SAM" id="MobiDB-lite"/>
    </source>
</evidence>
<dbReference type="GO" id="GO:0006811">
    <property type="term" value="P:monoatomic ion transport"/>
    <property type="evidence" value="ECO:0007669"/>
    <property type="project" value="UniProtKB-KW"/>
</dbReference>
<keyword evidence="6" id="KW-0677">Repeat</keyword>
<dbReference type="Gene3D" id="3.10.580.10">
    <property type="entry name" value="CBS-domain"/>
    <property type="match status" value="1"/>
</dbReference>
<dbReference type="AlphaFoldDB" id="A0A1D1VJA9"/>
<evidence type="ECO:0000256" key="7">
    <source>
        <dbReference type="ARBA" id="ARBA00022989"/>
    </source>
</evidence>
<evidence type="ECO:0000256" key="1">
    <source>
        <dbReference type="ARBA" id="ARBA00004651"/>
    </source>
</evidence>
<dbReference type="InterPro" id="IPR045095">
    <property type="entry name" value="ACDP"/>
</dbReference>
<proteinExistence type="inferred from homology"/>
<dbReference type="PROSITE" id="PS51846">
    <property type="entry name" value="CNNM"/>
    <property type="match status" value="1"/>
</dbReference>
<feature type="signal peptide" evidence="14">
    <location>
        <begin position="1"/>
        <end position="18"/>
    </location>
</feature>
<comment type="subcellular location">
    <subcellularLocation>
        <location evidence="1">Cell membrane</location>
        <topology evidence="1">Multi-pass membrane protein</topology>
    </subcellularLocation>
</comment>
<dbReference type="EMBL" id="BDGG01000007">
    <property type="protein sequence ID" value="GAV01715.1"/>
    <property type="molecule type" value="Genomic_DNA"/>
</dbReference>
<accession>A0A1D1VJA9</accession>
<evidence type="ECO:0000313" key="17">
    <source>
        <dbReference type="Proteomes" id="UP000186922"/>
    </source>
</evidence>
<name>A0A1D1VJA9_RAMVA</name>
<evidence type="ECO:0000256" key="2">
    <source>
        <dbReference type="ARBA" id="ARBA00010484"/>
    </source>
</evidence>
<keyword evidence="8" id="KW-0406">Ion transport</keyword>
<keyword evidence="9" id="KW-0129">CBS domain</keyword>
<feature type="domain" description="CNNM transmembrane" evidence="15">
    <location>
        <begin position="165"/>
        <end position="344"/>
    </location>
</feature>
<keyword evidence="10 11" id="KW-0472">Membrane</keyword>
<feature type="transmembrane region" description="Helical" evidence="13">
    <location>
        <begin position="254"/>
        <end position="276"/>
    </location>
</feature>
<evidence type="ECO:0000256" key="11">
    <source>
        <dbReference type="PROSITE-ProRule" id="PRU01193"/>
    </source>
</evidence>
<feature type="chain" id="PRO_5008898486" description="CNNM transmembrane domain-containing protein" evidence="14">
    <location>
        <begin position="19"/>
        <end position="804"/>
    </location>
</feature>
<dbReference type="GO" id="GO:0005886">
    <property type="term" value="C:plasma membrane"/>
    <property type="evidence" value="ECO:0007669"/>
    <property type="project" value="UniProtKB-SubCell"/>
</dbReference>
<evidence type="ECO:0000256" key="14">
    <source>
        <dbReference type="SAM" id="SignalP"/>
    </source>
</evidence>
<comment type="similarity">
    <text evidence="2">Belongs to the ACDP family.</text>
</comment>
<evidence type="ECO:0000256" key="10">
    <source>
        <dbReference type="ARBA" id="ARBA00023136"/>
    </source>
</evidence>
<evidence type="ECO:0000256" key="13">
    <source>
        <dbReference type="SAM" id="Phobius"/>
    </source>
</evidence>
<feature type="transmembrane region" description="Helical" evidence="13">
    <location>
        <begin position="165"/>
        <end position="186"/>
    </location>
</feature>
<dbReference type="InterPro" id="IPR002550">
    <property type="entry name" value="CNNM"/>
</dbReference>
<dbReference type="CDD" id="cd04590">
    <property type="entry name" value="CBS_pair_CorC_HlyC_assoc"/>
    <property type="match status" value="1"/>
</dbReference>
<dbReference type="SUPFAM" id="SSF54631">
    <property type="entry name" value="CBS-domain pair"/>
    <property type="match status" value="1"/>
</dbReference>
<keyword evidence="14" id="KW-0732">Signal</keyword>
<dbReference type="InterPro" id="IPR018490">
    <property type="entry name" value="cNMP-bd_dom_sf"/>
</dbReference>
<evidence type="ECO:0000256" key="5">
    <source>
        <dbReference type="ARBA" id="ARBA00022692"/>
    </source>
</evidence>
<dbReference type="OrthoDB" id="5353557at2759"/>
<dbReference type="GO" id="GO:0022857">
    <property type="term" value="F:transmembrane transporter activity"/>
    <property type="evidence" value="ECO:0007669"/>
    <property type="project" value="TreeGrafter"/>
</dbReference>
<dbReference type="PANTHER" id="PTHR12064">
    <property type="entry name" value="METAL TRANSPORTER CNNM"/>
    <property type="match status" value="1"/>
</dbReference>
<sequence>MLNYLLLLILFEVLAVSASNIPFHLRFRRQVNISDERLSSATPKLSGLRIDSDSQHGFGAGIVHIIWEASTAVRIFGLNIAPNTTIKFTTVSANRGDDCASFQTSEVFQVAETSPEQDSGLVHITLHEQHNKQDTHYICVHDPESNLWLHQGRSPYLQILSVRRYLIPLWIQILLVIVLQALSGLFSGLNLGLLSLDPTELQIVASVGAAKEKVHAKNIIPLRKKGNFLLCSLVIGNVLVNSSLTILLDDLTSGLYAVIFSTIGIVLFGEIVPQALCNRFGLAIGSATRYITMIVMGVTCLISYPLSRILDFLLGREIGTVYDRERLVELIRVTKDQNLLENDEINIISGTLSLKRKRVMDIMTPLDDTFMLPYDAILDFDTLAEITREGYTRIPVFEQTRSNVVGLLNIKDLALLDPDDCTAVKTLCRYYSYELCFVFEDTTLDVMLEEFKKGRSHMAFVQHVIQKGDGDPEYETIGVATLEDIIEEMIQSEILDESDKNDLDRKKPMKKDLSVFTSRPLYASLITPQLQHAAFQFLSTSVDPFRSQFVSEHILKRLIRHPEVARMIRRKPGDAEPSFIFQAGRPADYFVLILEGRVEVKIGFEGLVFESGPFTHFGVTSLAVSQDELQALTHTPFPSLARQSQPGVSRLNLERGNGPTGLFVPDFTVYAITDVLFLRIKRCHYIAAIRATKLEDQEKSGQDLFGSEMDRLGRDEEVFEPAVNLASPRSANGLVRILSGSRLPKISIVQPNGELKRSSEDTEALLDGMTTRRRSGGESPLEMKPMGSTHDGTMPSEPSNHFIA</sequence>
<dbReference type="Pfam" id="PF01595">
    <property type="entry name" value="CNNM"/>
    <property type="match status" value="1"/>
</dbReference>
<organism evidence="16 17">
    <name type="scientific">Ramazzottius varieornatus</name>
    <name type="common">Water bear</name>
    <name type="synonym">Tardigrade</name>
    <dbReference type="NCBI Taxonomy" id="947166"/>
    <lineage>
        <taxon>Eukaryota</taxon>
        <taxon>Metazoa</taxon>
        <taxon>Ecdysozoa</taxon>
        <taxon>Tardigrada</taxon>
        <taxon>Eutardigrada</taxon>
        <taxon>Parachela</taxon>
        <taxon>Hypsibioidea</taxon>
        <taxon>Ramazzottiidae</taxon>
        <taxon>Ramazzottius</taxon>
    </lineage>
</organism>